<feature type="transmembrane region" description="Helical" evidence="1">
    <location>
        <begin position="244"/>
        <end position="266"/>
    </location>
</feature>
<sequence>MTEQYENNNEDEISLIDLFAVLVRYRKLVVIGTLAVALAAFAWLFVLPKFVPSLNKKTLTISYALKTERLPASVFNATGYDVIKSAVDYMQDPAVISECQRDFHIFENAEQAVLGGTFSVQSSNASDRITLLCKIPAEKENELNAFILELLKSTNSYIEDSAMQRINSLEENADKIIEQYGNLSLPVVWREENKKSEIKTISVSVNCLEISSDIKTFKASHDKFVSAPILLSSVVDSGKRTIKFIIVATFAAFFIFVFTAFLLNAIENIKNDENAVSLIKKAWDEGK</sequence>
<dbReference type="STRING" id="869209.Tresu_1564"/>
<protein>
    <submittedName>
        <fullName evidence="2">Lipopolysaccharide biosynthesis protein</fullName>
    </submittedName>
</protein>
<evidence type="ECO:0000256" key="1">
    <source>
        <dbReference type="SAM" id="Phobius"/>
    </source>
</evidence>
<reference evidence="2 3" key="1">
    <citation type="journal article" date="2011" name="Stand. Genomic Sci.">
        <title>Complete genome sequence of Treponema succinifaciens type strain (6091).</title>
        <authorList>
            <person name="Han C."/>
            <person name="Gronow S."/>
            <person name="Teshima H."/>
            <person name="Lapidus A."/>
            <person name="Nolan M."/>
            <person name="Lucas S."/>
            <person name="Hammon N."/>
            <person name="Deshpande S."/>
            <person name="Cheng J.F."/>
            <person name="Zeytun A."/>
            <person name="Tapia R."/>
            <person name="Goodwin L."/>
            <person name="Pitluck S."/>
            <person name="Liolios K."/>
            <person name="Pagani I."/>
            <person name="Ivanova N."/>
            <person name="Mavromatis K."/>
            <person name="Mikhailova N."/>
            <person name="Huntemann M."/>
            <person name="Pati A."/>
            <person name="Chen A."/>
            <person name="Palaniappan K."/>
            <person name="Land M."/>
            <person name="Hauser L."/>
            <person name="Brambilla E.M."/>
            <person name="Rohde M."/>
            <person name="Goker M."/>
            <person name="Woyke T."/>
            <person name="Bristow J."/>
            <person name="Eisen J.A."/>
            <person name="Markowitz V."/>
            <person name="Hugenholtz P."/>
            <person name="Kyrpides N.C."/>
            <person name="Klenk H.P."/>
            <person name="Detter J.C."/>
        </authorList>
    </citation>
    <scope>NUCLEOTIDE SEQUENCE [LARGE SCALE GENOMIC DNA]</scope>
    <source>
        <strain evidence="3">ATCC 33096 / DSM 2489 / 6091</strain>
    </source>
</reference>
<feature type="transmembrane region" description="Helical" evidence="1">
    <location>
        <begin position="28"/>
        <end position="47"/>
    </location>
</feature>
<dbReference type="KEGG" id="tsu:Tresu_1564"/>
<evidence type="ECO:0000313" key="2">
    <source>
        <dbReference type="EMBL" id="AEB14464.1"/>
    </source>
</evidence>
<organism evidence="2 3">
    <name type="scientific">Treponema succinifaciens (strain ATCC 33096 / DSM 2489 / 6091)</name>
    <dbReference type="NCBI Taxonomy" id="869209"/>
    <lineage>
        <taxon>Bacteria</taxon>
        <taxon>Pseudomonadati</taxon>
        <taxon>Spirochaetota</taxon>
        <taxon>Spirochaetia</taxon>
        <taxon>Spirochaetales</taxon>
        <taxon>Treponemataceae</taxon>
        <taxon>Treponema</taxon>
    </lineage>
</organism>
<keyword evidence="3" id="KW-1185">Reference proteome</keyword>
<proteinExistence type="predicted"/>
<keyword evidence="1" id="KW-0812">Transmembrane</keyword>
<dbReference type="HOGENOM" id="CLU_969564_0_0_12"/>
<dbReference type="Proteomes" id="UP000006852">
    <property type="component" value="Chromosome"/>
</dbReference>
<gene>
    <name evidence="2" type="ordered locus">Tresu_1564</name>
</gene>
<dbReference type="EMBL" id="CP002631">
    <property type="protein sequence ID" value="AEB14464.1"/>
    <property type="molecule type" value="Genomic_DNA"/>
</dbReference>
<keyword evidence="1" id="KW-0472">Membrane</keyword>
<dbReference type="OrthoDB" id="358604at2"/>
<name>F2NT12_TRES6</name>
<evidence type="ECO:0000313" key="3">
    <source>
        <dbReference type="Proteomes" id="UP000006852"/>
    </source>
</evidence>
<dbReference type="GeneID" id="302998723"/>
<dbReference type="RefSeq" id="WP_013701746.1">
    <property type="nucleotide sequence ID" value="NC_015385.1"/>
</dbReference>
<reference evidence="3" key="2">
    <citation type="submission" date="2011-04" db="EMBL/GenBank/DDBJ databases">
        <title>The complete genome of chromosome of Treponema succinifaciens DSM 2489.</title>
        <authorList>
            <person name="Lucas S."/>
            <person name="Copeland A."/>
            <person name="Lapidus A."/>
            <person name="Bruce D."/>
            <person name="Goodwin L."/>
            <person name="Pitluck S."/>
            <person name="Peters L."/>
            <person name="Kyrpides N."/>
            <person name="Mavromatis K."/>
            <person name="Ivanova N."/>
            <person name="Ovchinnikova G."/>
            <person name="Teshima H."/>
            <person name="Detter J.C."/>
            <person name="Tapia R."/>
            <person name="Han C."/>
            <person name="Land M."/>
            <person name="Hauser L."/>
            <person name="Markowitz V."/>
            <person name="Cheng J.-F."/>
            <person name="Hugenholtz P."/>
            <person name="Woyke T."/>
            <person name="Wu D."/>
            <person name="Gronow S."/>
            <person name="Wellnitz S."/>
            <person name="Brambilla E."/>
            <person name="Klenk H.-P."/>
            <person name="Eisen J.A."/>
        </authorList>
    </citation>
    <scope>NUCLEOTIDE SEQUENCE [LARGE SCALE GENOMIC DNA]</scope>
    <source>
        <strain evidence="3">ATCC 33096 / DSM 2489 / 6091</strain>
    </source>
</reference>
<accession>F2NT12</accession>
<keyword evidence="1" id="KW-1133">Transmembrane helix</keyword>
<dbReference type="eggNOG" id="ENOG502ZME7">
    <property type="taxonomic scope" value="Bacteria"/>
</dbReference>
<dbReference type="AlphaFoldDB" id="F2NT12"/>